<dbReference type="EMBL" id="QUTB01006713">
    <property type="protein sequence ID" value="RHY48890.1"/>
    <property type="molecule type" value="Genomic_DNA"/>
</dbReference>
<sequence>MAGMLLPFWFISNMKKFAKKGIAAAAAVNDDTLEQNWAIESVEVDNDTSDVEVEDEEEVDEDGVLEVVDETAASKKRARDTAAGNDEEGAAAKPSKAVKKQKTLKGLQNMTQAEHFKLINDVYSKLYGDNLTPLEIANGLTEAHFTVVPQFGKHNLDSLSRFLRSICPKWKLLFKGKGIKDQCSPILLIVCSSALRAVEVGKAIAVFHCHVAKLFGKHLKLTEQVDMLKHFHPIAIGTEEMSSACSSWQYVGTPGRIKTLLEMKALSLAHTTHVVVDMHRDSKQMSILELKDTAKDTIDVLREHLLVPLASQKLSIALY</sequence>
<evidence type="ECO:0000313" key="2">
    <source>
        <dbReference type="EMBL" id="RHY11076.1"/>
    </source>
</evidence>
<dbReference type="PANTHER" id="PTHR24030:SF0">
    <property type="entry name" value="PROTEIN CMSS1"/>
    <property type="match status" value="1"/>
</dbReference>
<name>A0A397AVQ5_APHAT</name>
<accession>A0A397AVQ5</accession>
<comment type="caution">
    <text evidence="2">The sequence shown here is derived from an EMBL/GenBank/DDBJ whole genome shotgun (WGS) entry which is preliminary data.</text>
</comment>
<dbReference type="PANTHER" id="PTHR24030">
    <property type="entry name" value="PROTEIN CMSS1"/>
    <property type="match status" value="1"/>
</dbReference>
<dbReference type="VEuPathDB" id="FungiDB:H257_16577"/>
<gene>
    <name evidence="3" type="ORF">DYB34_011310</name>
    <name evidence="2" type="ORF">DYB36_004741</name>
</gene>
<proteinExistence type="predicted"/>
<dbReference type="Proteomes" id="UP000265427">
    <property type="component" value="Unassembled WGS sequence"/>
</dbReference>
<evidence type="ECO:0000313" key="5">
    <source>
        <dbReference type="Proteomes" id="UP000283543"/>
    </source>
</evidence>
<dbReference type="EMBL" id="QUSZ01005133">
    <property type="protein sequence ID" value="RHY11076.1"/>
    <property type="molecule type" value="Genomic_DNA"/>
</dbReference>
<reference evidence="4 5" key="1">
    <citation type="submission" date="2018-08" db="EMBL/GenBank/DDBJ databases">
        <title>Aphanomyces genome sequencing and annotation.</title>
        <authorList>
            <person name="Minardi D."/>
            <person name="Oidtmann B."/>
            <person name="Van Der Giezen M."/>
            <person name="Studholme D.J."/>
        </authorList>
    </citation>
    <scope>NUCLEOTIDE SEQUENCE [LARGE SCALE GENOMIC DNA]</scope>
    <source>
        <strain evidence="2 4">Kv</strain>
        <strain evidence="3 5">Si</strain>
    </source>
</reference>
<dbReference type="Pfam" id="PF14617">
    <property type="entry name" value="CMS1"/>
    <property type="match status" value="1"/>
</dbReference>
<evidence type="ECO:0000256" key="1">
    <source>
        <dbReference type="SAM" id="MobiDB-lite"/>
    </source>
</evidence>
<dbReference type="InterPro" id="IPR032704">
    <property type="entry name" value="Cms1"/>
</dbReference>
<protein>
    <submittedName>
        <fullName evidence="2">Uncharacterized protein</fullName>
    </submittedName>
</protein>
<dbReference type="AlphaFoldDB" id="A0A397AVQ5"/>
<feature type="region of interest" description="Disordered" evidence="1">
    <location>
        <begin position="72"/>
        <end position="95"/>
    </location>
</feature>
<organism evidence="2 4">
    <name type="scientific">Aphanomyces astaci</name>
    <name type="common">Crayfish plague agent</name>
    <dbReference type="NCBI Taxonomy" id="112090"/>
    <lineage>
        <taxon>Eukaryota</taxon>
        <taxon>Sar</taxon>
        <taxon>Stramenopiles</taxon>
        <taxon>Oomycota</taxon>
        <taxon>Saprolegniomycetes</taxon>
        <taxon>Saprolegniales</taxon>
        <taxon>Verrucalvaceae</taxon>
        <taxon>Aphanomyces</taxon>
    </lineage>
</organism>
<dbReference type="Proteomes" id="UP000283543">
    <property type="component" value="Unassembled WGS sequence"/>
</dbReference>
<evidence type="ECO:0000313" key="4">
    <source>
        <dbReference type="Proteomes" id="UP000265427"/>
    </source>
</evidence>
<dbReference type="GO" id="GO:0030686">
    <property type="term" value="C:90S preribosome"/>
    <property type="evidence" value="ECO:0007669"/>
    <property type="project" value="TreeGrafter"/>
</dbReference>
<evidence type="ECO:0000313" key="3">
    <source>
        <dbReference type="EMBL" id="RHY48890.1"/>
    </source>
</evidence>
<dbReference type="GO" id="GO:0005634">
    <property type="term" value="C:nucleus"/>
    <property type="evidence" value="ECO:0007669"/>
    <property type="project" value="TreeGrafter"/>
</dbReference>